<evidence type="ECO:0000313" key="2">
    <source>
        <dbReference type="Proteomes" id="UP001373714"/>
    </source>
</evidence>
<evidence type="ECO:0000313" key="1">
    <source>
        <dbReference type="EMBL" id="KAK6353839.1"/>
    </source>
</evidence>
<sequence>MCSRLLSLPRELREEILSHAFRPTVLFYFRECDSSGRCDEENDTPRIFLSYKIGPTPRPLFLIHPTITEEMRSLDPILRARMSKIIDVAMPFADKSEHRFWDRFFTPDPSPAFLEIARNGRFIFDVAPSGAIDAFDVIAISLPLARSIKYIAFGGFTLQVLKTLFAHCPVETVAFFCFPTQTDRWVYTEDMLSRLAGYGGRQNNPLLYSRLEYIFGRKKLATNARIMEKLPSPRIPMRPKCTRRQMRNDEVEERGRAVFILDEDEDGMLIKSTEDMVIVYEFEEPSLL</sequence>
<comment type="caution">
    <text evidence="1">The sequence shown here is derived from an EMBL/GenBank/DDBJ whole genome shotgun (WGS) entry which is preliminary data.</text>
</comment>
<name>A0AAV9V331_9PEZI</name>
<keyword evidence="2" id="KW-1185">Reference proteome</keyword>
<protein>
    <submittedName>
        <fullName evidence="1">Uncharacterized protein</fullName>
    </submittedName>
</protein>
<reference evidence="1 2" key="1">
    <citation type="submission" date="2019-10" db="EMBL/GenBank/DDBJ databases">
        <authorList>
            <person name="Palmer J.M."/>
        </authorList>
    </citation>
    <scope>NUCLEOTIDE SEQUENCE [LARGE SCALE GENOMIC DNA]</scope>
    <source>
        <strain evidence="1 2">TWF730</strain>
    </source>
</reference>
<organism evidence="1 2">
    <name type="scientific">Orbilia blumenaviensis</name>
    <dbReference type="NCBI Taxonomy" id="1796055"/>
    <lineage>
        <taxon>Eukaryota</taxon>
        <taxon>Fungi</taxon>
        <taxon>Dikarya</taxon>
        <taxon>Ascomycota</taxon>
        <taxon>Pezizomycotina</taxon>
        <taxon>Orbiliomycetes</taxon>
        <taxon>Orbiliales</taxon>
        <taxon>Orbiliaceae</taxon>
        <taxon>Orbilia</taxon>
    </lineage>
</organism>
<proteinExistence type="predicted"/>
<dbReference type="AlphaFoldDB" id="A0AAV9V331"/>
<gene>
    <name evidence="1" type="ORF">TWF730_008262</name>
</gene>
<dbReference type="Proteomes" id="UP001373714">
    <property type="component" value="Unassembled WGS sequence"/>
</dbReference>
<accession>A0AAV9V331</accession>
<dbReference type="EMBL" id="JAVHNS010000005">
    <property type="protein sequence ID" value="KAK6353839.1"/>
    <property type="molecule type" value="Genomic_DNA"/>
</dbReference>